<dbReference type="GO" id="GO:0046872">
    <property type="term" value="F:metal ion binding"/>
    <property type="evidence" value="ECO:0007669"/>
    <property type="project" value="UniProtKB-KW"/>
</dbReference>
<keyword evidence="1" id="KW-0479">Metal-binding</keyword>
<protein>
    <recommendedName>
        <fullName evidence="8">Pseudouridine-5'-phosphate glycosidase</fullName>
    </recommendedName>
</protein>
<organism evidence="6 7">
    <name type="scientific">Cryomyces minteri</name>
    <dbReference type="NCBI Taxonomy" id="331657"/>
    <lineage>
        <taxon>Eukaryota</taxon>
        <taxon>Fungi</taxon>
        <taxon>Dikarya</taxon>
        <taxon>Ascomycota</taxon>
        <taxon>Pezizomycotina</taxon>
        <taxon>Dothideomycetes</taxon>
        <taxon>Dothideomycetes incertae sedis</taxon>
        <taxon>Cryomyces</taxon>
    </lineage>
</organism>
<dbReference type="GO" id="GO:0016798">
    <property type="term" value="F:hydrolase activity, acting on glycosyl bonds"/>
    <property type="evidence" value="ECO:0007669"/>
    <property type="project" value="UniProtKB-KW"/>
</dbReference>
<feature type="non-terminal residue" evidence="6">
    <location>
        <position position="136"/>
    </location>
</feature>
<evidence type="ECO:0000256" key="2">
    <source>
        <dbReference type="ARBA" id="ARBA00022801"/>
    </source>
</evidence>
<dbReference type="Proteomes" id="UP000308768">
    <property type="component" value="Unassembled WGS sequence"/>
</dbReference>
<evidence type="ECO:0000313" key="6">
    <source>
        <dbReference type="EMBL" id="TKA53017.1"/>
    </source>
</evidence>
<dbReference type="EMBL" id="NAJN01002413">
    <property type="protein sequence ID" value="TKA53017.1"/>
    <property type="molecule type" value="Genomic_DNA"/>
</dbReference>
<evidence type="ECO:0000256" key="1">
    <source>
        <dbReference type="ARBA" id="ARBA00022723"/>
    </source>
</evidence>
<evidence type="ECO:0008006" key="8">
    <source>
        <dbReference type="Google" id="ProtNLM"/>
    </source>
</evidence>
<dbReference type="GO" id="GO:0004730">
    <property type="term" value="F:pseudouridylate synthase activity"/>
    <property type="evidence" value="ECO:0007669"/>
    <property type="project" value="InterPro"/>
</dbReference>
<evidence type="ECO:0000256" key="5">
    <source>
        <dbReference type="ARBA" id="ARBA00023295"/>
    </source>
</evidence>
<name>A0A4U0VTR3_9PEZI</name>
<dbReference type="OrthoDB" id="198885at2759"/>
<dbReference type="PANTHER" id="PTHR42909:SF1">
    <property type="entry name" value="CARBOHYDRATE KINASE PFKB DOMAIN-CONTAINING PROTEIN"/>
    <property type="match status" value="1"/>
</dbReference>
<reference evidence="6 7" key="1">
    <citation type="submission" date="2017-03" db="EMBL/GenBank/DDBJ databases">
        <title>Genomes of endolithic fungi from Antarctica.</title>
        <authorList>
            <person name="Coleine C."/>
            <person name="Masonjones S."/>
            <person name="Stajich J.E."/>
        </authorList>
    </citation>
    <scope>NUCLEOTIDE SEQUENCE [LARGE SCALE GENOMIC DNA]</scope>
    <source>
        <strain evidence="6 7">CCFEE 5187</strain>
    </source>
</reference>
<dbReference type="InterPro" id="IPR007342">
    <property type="entry name" value="PsuG"/>
</dbReference>
<dbReference type="AlphaFoldDB" id="A0A4U0VTR3"/>
<dbReference type="GO" id="GO:0005737">
    <property type="term" value="C:cytoplasm"/>
    <property type="evidence" value="ECO:0007669"/>
    <property type="project" value="TreeGrafter"/>
</dbReference>
<keyword evidence="2" id="KW-0378">Hydrolase</keyword>
<gene>
    <name evidence="6" type="ORF">B0A49_11330</name>
</gene>
<dbReference type="STRING" id="331657.A0A4U0VTR3"/>
<dbReference type="SUPFAM" id="SSF110581">
    <property type="entry name" value="Indigoidine synthase A-like"/>
    <property type="match status" value="1"/>
</dbReference>
<keyword evidence="3" id="KW-0464">Manganese</keyword>
<dbReference type="Gene3D" id="3.40.1790.10">
    <property type="entry name" value="Indigoidine synthase domain"/>
    <property type="match status" value="1"/>
</dbReference>
<dbReference type="Pfam" id="PF04227">
    <property type="entry name" value="Indigoidine_A"/>
    <property type="match status" value="1"/>
</dbReference>
<comment type="caution">
    <text evidence="6">The sequence shown here is derived from an EMBL/GenBank/DDBJ whole genome shotgun (WGS) entry which is preliminary data.</text>
</comment>
<accession>A0A4U0VTR3</accession>
<sequence length="136" mass="14701">MLLLLRRLAGPKWLLCRQNTSYTGPKLHRSLSIAANNSVLKISEEIREALHSKRPVVALETTIYTHGFPYPANVALASRLESIVRVNGGVPATIGILNGVARVGLDAEELIKLTSSAGKAETLKISRRDLAFACGL</sequence>
<keyword evidence="5" id="KW-0326">Glycosidase</keyword>
<evidence type="ECO:0000256" key="3">
    <source>
        <dbReference type="ARBA" id="ARBA00023211"/>
    </source>
</evidence>
<evidence type="ECO:0000256" key="4">
    <source>
        <dbReference type="ARBA" id="ARBA00023239"/>
    </source>
</evidence>
<keyword evidence="4" id="KW-0456">Lyase</keyword>
<dbReference type="InterPro" id="IPR022830">
    <property type="entry name" value="Indigdn_synthA-like"/>
</dbReference>
<keyword evidence="7" id="KW-1185">Reference proteome</keyword>
<dbReference type="PANTHER" id="PTHR42909">
    <property type="entry name" value="ZGC:136858"/>
    <property type="match status" value="1"/>
</dbReference>
<proteinExistence type="predicted"/>
<evidence type="ECO:0000313" key="7">
    <source>
        <dbReference type="Proteomes" id="UP000308768"/>
    </source>
</evidence>